<dbReference type="AlphaFoldDB" id="A0A562TUI2"/>
<keyword evidence="2" id="KW-1185">Reference proteome</keyword>
<comment type="caution">
    <text evidence="1">The sequence shown here is derived from an EMBL/GenBank/DDBJ whole genome shotgun (WGS) entry which is preliminary data.</text>
</comment>
<evidence type="ECO:0000313" key="2">
    <source>
        <dbReference type="Proteomes" id="UP000317010"/>
    </source>
</evidence>
<dbReference type="RefSeq" id="WP_144915083.1">
    <property type="nucleotide sequence ID" value="NZ_VLLI01000012.1"/>
</dbReference>
<organism evidence="1 2">
    <name type="scientific">Mucilaginibacter frigoritolerans</name>
    <dbReference type="NCBI Taxonomy" id="652788"/>
    <lineage>
        <taxon>Bacteria</taxon>
        <taxon>Pseudomonadati</taxon>
        <taxon>Bacteroidota</taxon>
        <taxon>Sphingobacteriia</taxon>
        <taxon>Sphingobacteriales</taxon>
        <taxon>Sphingobacteriaceae</taxon>
        <taxon>Mucilaginibacter</taxon>
    </lineage>
</organism>
<name>A0A562TUI2_9SPHI</name>
<dbReference type="InterPro" id="IPR000801">
    <property type="entry name" value="Esterase-like"/>
</dbReference>
<proteinExistence type="predicted"/>
<dbReference type="Gene3D" id="3.40.50.1820">
    <property type="entry name" value="alpha/beta hydrolase"/>
    <property type="match status" value="1"/>
</dbReference>
<accession>A0A562TUI2</accession>
<dbReference type="OrthoDB" id="9775130at2"/>
<dbReference type="PANTHER" id="PTHR48098:SF3">
    <property type="entry name" value="IRON(III) ENTEROBACTIN ESTERASE"/>
    <property type="match status" value="1"/>
</dbReference>
<dbReference type="SUPFAM" id="SSF53474">
    <property type="entry name" value="alpha/beta-Hydrolases"/>
    <property type="match status" value="1"/>
</dbReference>
<sequence length="242" mass="28390">MDREYVSWYSPTLQKNMEMLVFGNAGASILFLPPRMGRFYDYENWKVIEVLRNKIESGHIQVFCADSYDLQSFYNEEITSSQKILAHIQYEHYIIDEVMPFINKKNPGAFIIVAGCSLGAYHALNFALKHPSLFNKVVAMSGRYDLTINIAYYHDLFNGYWDENIYFNMPLQYVPNLNEEQTLQQIRELEIVLVIGKDDVLLENNYLMNKALLDKGIKSTLHTWDSEMHRAKSWRQMVNVYL</sequence>
<evidence type="ECO:0000313" key="1">
    <source>
        <dbReference type="EMBL" id="TWI96746.1"/>
    </source>
</evidence>
<protein>
    <submittedName>
        <fullName evidence="1">Esterase/lipase superfamily enzyme</fullName>
    </submittedName>
</protein>
<gene>
    <name evidence="1" type="ORF">JN11_03858</name>
</gene>
<dbReference type="Pfam" id="PF00756">
    <property type="entry name" value="Esterase"/>
    <property type="match status" value="1"/>
</dbReference>
<dbReference type="InterPro" id="IPR029058">
    <property type="entry name" value="AB_hydrolase_fold"/>
</dbReference>
<dbReference type="PANTHER" id="PTHR48098">
    <property type="entry name" value="ENTEROCHELIN ESTERASE-RELATED"/>
    <property type="match status" value="1"/>
</dbReference>
<dbReference type="EMBL" id="VLLI01000012">
    <property type="protein sequence ID" value="TWI96746.1"/>
    <property type="molecule type" value="Genomic_DNA"/>
</dbReference>
<reference evidence="1 2" key="1">
    <citation type="submission" date="2019-07" db="EMBL/GenBank/DDBJ databases">
        <title>Genomic Encyclopedia of Archaeal and Bacterial Type Strains, Phase II (KMG-II): from individual species to whole genera.</title>
        <authorList>
            <person name="Goeker M."/>
        </authorList>
    </citation>
    <scope>NUCLEOTIDE SEQUENCE [LARGE SCALE GENOMIC DNA]</scope>
    <source>
        <strain evidence="1 2">ATCC BAA-1854</strain>
    </source>
</reference>
<dbReference type="Proteomes" id="UP000317010">
    <property type="component" value="Unassembled WGS sequence"/>
</dbReference>
<dbReference type="InterPro" id="IPR050583">
    <property type="entry name" value="Mycobacterial_A85_antigen"/>
</dbReference>